<keyword evidence="1" id="KW-1133">Transmembrane helix</keyword>
<evidence type="ECO:0000313" key="3">
    <source>
        <dbReference type="Proteomes" id="UP000302218"/>
    </source>
</evidence>
<accession>A0A4P8WSQ9</accession>
<geneLocation type="plasmid" evidence="3">
    <name>pnve414</name>
</geneLocation>
<evidence type="ECO:0000256" key="1">
    <source>
        <dbReference type="SAM" id="Phobius"/>
    </source>
</evidence>
<reference evidence="3" key="1">
    <citation type="submission" date="2019-05" db="EMBL/GenBank/DDBJ databases">
        <title>Genome sequence and methylation pattern of the halophilic Archaeon Natrinema versiforme BOL5-4.</title>
        <authorList>
            <person name="DasSarma P."/>
            <person name="Anton B.P."/>
            <person name="DasSarma S.L."/>
            <person name="Martinez F.L."/>
            <person name="Guzman D."/>
            <person name="Roberts R.J."/>
            <person name="DasSarma S."/>
        </authorList>
    </citation>
    <scope>NUCLEOTIDE SEQUENCE [LARGE SCALE GENOMIC DNA]</scope>
    <source>
        <strain evidence="3">BOL5-4</strain>
        <plasmid evidence="3">pnve414</plasmid>
    </source>
</reference>
<dbReference type="AlphaFoldDB" id="A0A4P8WSQ9"/>
<dbReference type="Proteomes" id="UP000302218">
    <property type="component" value="Plasmid pNVE414"/>
</dbReference>
<dbReference type="KEGG" id="nvr:FEJ81_22805"/>
<keyword evidence="1" id="KW-0812">Transmembrane</keyword>
<organism evidence="2 3">
    <name type="scientific">Natrinema versiforme</name>
    <dbReference type="NCBI Taxonomy" id="88724"/>
    <lineage>
        <taxon>Archaea</taxon>
        <taxon>Methanobacteriati</taxon>
        <taxon>Methanobacteriota</taxon>
        <taxon>Stenosarchaea group</taxon>
        <taxon>Halobacteria</taxon>
        <taxon>Halobacteriales</taxon>
        <taxon>Natrialbaceae</taxon>
        <taxon>Natrinema</taxon>
    </lineage>
</organism>
<dbReference type="EMBL" id="CP040332">
    <property type="protein sequence ID" value="QCS45081.1"/>
    <property type="molecule type" value="Genomic_DNA"/>
</dbReference>
<protein>
    <recommendedName>
        <fullName evidence="4">Histidine kinase</fullName>
    </recommendedName>
</protein>
<name>A0A4P8WSQ9_9EURY</name>
<dbReference type="RefSeq" id="WP_138247469.1">
    <property type="nucleotide sequence ID" value="NZ_CP040332.1"/>
</dbReference>
<sequence length="173" mass="18513">MNDQKTSPTDYGFEGYLDWVISSGVGGIAGSIVFGAFIGLFYPNIVSVTIPSLYGLEPMGGFGWGLHLAHGLFLGVIFGFLVTREPALRTLVLEVESGTSYGPSMRLTLAGIVYGLTVWIALPLLALPIWTSITGNTDPDFPAATAESFIGHLLFGATLGFVFSNFIRISERT</sequence>
<feature type="transmembrane region" description="Helical" evidence="1">
    <location>
        <begin position="149"/>
        <end position="167"/>
    </location>
</feature>
<keyword evidence="1" id="KW-0472">Membrane</keyword>
<feature type="transmembrane region" description="Helical" evidence="1">
    <location>
        <begin position="107"/>
        <end position="129"/>
    </location>
</feature>
<dbReference type="OrthoDB" id="204680at2157"/>
<evidence type="ECO:0008006" key="4">
    <source>
        <dbReference type="Google" id="ProtNLM"/>
    </source>
</evidence>
<gene>
    <name evidence="2" type="ORF">FEJ81_22805</name>
</gene>
<feature type="transmembrane region" description="Helical" evidence="1">
    <location>
        <begin position="62"/>
        <end position="82"/>
    </location>
</feature>
<feature type="transmembrane region" description="Helical" evidence="1">
    <location>
        <begin position="20"/>
        <end position="42"/>
    </location>
</feature>
<proteinExistence type="predicted"/>
<evidence type="ECO:0000313" key="2">
    <source>
        <dbReference type="EMBL" id="QCS45081.1"/>
    </source>
</evidence>
<keyword evidence="2" id="KW-0614">Plasmid</keyword>
<dbReference type="GeneID" id="40268167"/>